<protein>
    <submittedName>
        <fullName evidence="2">HEAT repeat domain-containing protein</fullName>
    </submittedName>
</protein>
<evidence type="ECO:0000313" key="3">
    <source>
        <dbReference type="Proteomes" id="UP000553343"/>
    </source>
</evidence>
<dbReference type="Gene3D" id="1.25.10.10">
    <property type="entry name" value="Leucine-rich Repeat Variant"/>
    <property type="match status" value="1"/>
</dbReference>
<organism evidence="2 3">
    <name type="scientific">Desulfobacter latus</name>
    <dbReference type="NCBI Taxonomy" id="2292"/>
    <lineage>
        <taxon>Bacteria</taxon>
        <taxon>Pseudomonadati</taxon>
        <taxon>Thermodesulfobacteriota</taxon>
        <taxon>Desulfobacteria</taxon>
        <taxon>Desulfobacterales</taxon>
        <taxon>Desulfobacteraceae</taxon>
        <taxon>Desulfobacter</taxon>
    </lineage>
</organism>
<dbReference type="EMBL" id="JACADJ010000128">
    <property type="protein sequence ID" value="NWH06866.1"/>
    <property type="molecule type" value="Genomic_DNA"/>
</dbReference>
<dbReference type="RefSeq" id="WP_178368313.1">
    <property type="nucleotide sequence ID" value="NZ_JACADJ010000128.1"/>
</dbReference>
<dbReference type="AlphaFoldDB" id="A0A850TH12"/>
<evidence type="ECO:0000256" key="1">
    <source>
        <dbReference type="SAM" id="Phobius"/>
    </source>
</evidence>
<gene>
    <name evidence="2" type="ORF">HXW94_18105</name>
</gene>
<accession>A0A850TH12</accession>
<dbReference type="InterPro" id="IPR016024">
    <property type="entry name" value="ARM-type_fold"/>
</dbReference>
<proteinExistence type="predicted"/>
<evidence type="ECO:0000313" key="2">
    <source>
        <dbReference type="EMBL" id="NWH06866.1"/>
    </source>
</evidence>
<dbReference type="Pfam" id="PF13646">
    <property type="entry name" value="HEAT_2"/>
    <property type="match status" value="1"/>
</dbReference>
<comment type="caution">
    <text evidence="2">The sequence shown here is derived from an EMBL/GenBank/DDBJ whole genome shotgun (WGS) entry which is preliminary data.</text>
</comment>
<name>A0A850TH12_9BACT</name>
<keyword evidence="1" id="KW-1133">Transmembrane helix</keyword>
<dbReference type="Proteomes" id="UP000553343">
    <property type="component" value="Unassembled WGS sequence"/>
</dbReference>
<dbReference type="SUPFAM" id="SSF48371">
    <property type="entry name" value="ARM repeat"/>
    <property type="match status" value="1"/>
</dbReference>
<reference evidence="2 3" key="1">
    <citation type="submission" date="2020-06" db="EMBL/GenBank/DDBJ databases">
        <title>High-quality draft genome of sulfate reducer Desulfobacter latus type strain AcrS2 isolated from marine sediment.</title>
        <authorList>
            <person name="Hoppe M."/>
            <person name="Larsen C.K."/>
            <person name="Marshall I.P.G."/>
            <person name="Schramm A."/>
            <person name="Marietou A.G."/>
        </authorList>
    </citation>
    <scope>NUCLEOTIDE SEQUENCE [LARGE SCALE GENOMIC DNA]</scope>
    <source>
        <strain evidence="2 3">AcRS2</strain>
    </source>
</reference>
<sequence length="404" mass="45433">MKTNAKKLLFFTTILSTVFGLLFYYYKLGEDDKETLSSKSKQPHQVKVVQSIEPPELPFSTMPLNKPVAHLDDKKIKPSSSDEAVFLYDEAQEFAQNLKRFKMFCHQNASSQKLEFEVNQFVWKLLKNVQGNGPIIKEELLSSEGHPLYKNILLACLRQAKFENKHEVVWQIVNNRNEDPLVRRTAAFVLGKLPDVPPNPKEFLFLLSDPDDQVKIFALQNAAFHANDDVYKTVKDLAASYHDVNVRMAAVNAMGNISNPNQKNDLINLIEQQATFASSNFSESSLIKRTAVSSLDASDKEIVAFLRQTAIDDEENEGVRRRALLKLSESGEPGITAFMISLLQEVSPAESILLKGCVEALLILNDPAGIQSIQTKLENTEDLDIRNLIQHLMSGPTLEERSAE</sequence>
<keyword evidence="1" id="KW-0472">Membrane</keyword>
<keyword evidence="3" id="KW-1185">Reference proteome</keyword>
<feature type="transmembrane region" description="Helical" evidence="1">
    <location>
        <begin position="7"/>
        <end position="26"/>
    </location>
</feature>
<keyword evidence="1" id="KW-0812">Transmembrane</keyword>
<dbReference type="InterPro" id="IPR011989">
    <property type="entry name" value="ARM-like"/>
</dbReference>